<reference evidence="1 2" key="1">
    <citation type="journal article" date="2019" name="Appl. Microbiol. Biotechnol.">
        <title>Genome sequence of Isaria javanica and comparative genome analysis insights into family S53 peptidase evolution in fungal entomopathogens.</title>
        <authorList>
            <person name="Lin R."/>
            <person name="Zhang X."/>
            <person name="Xin B."/>
            <person name="Zou M."/>
            <person name="Gao Y."/>
            <person name="Qin F."/>
            <person name="Hu Q."/>
            <person name="Xie B."/>
            <person name="Cheng X."/>
        </authorList>
    </citation>
    <scope>NUCLEOTIDE SEQUENCE [LARGE SCALE GENOMIC DNA]</scope>
    <source>
        <strain evidence="1 2">IJ1G</strain>
    </source>
</reference>
<sequence length="132" mass="14860">MARHFAQGRPIVAAFLYFCPGVEKEGGLLLGQEATREHWTSLESETVLLCVWPIDVARNTIGQRQCLHPKFCGQFISAPRILPRYVQGQVSSLGRTRCRIDVEQEYNSSPITRCIIILCDVLCRTDLAVIGR</sequence>
<keyword evidence="2" id="KW-1185">Reference proteome</keyword>
<comment type="caution">
    <text evidence="1">The sequence shown here is derived from an EMBL/GenBank/DDBJ whole genome shotgun (WGS) entry which is preliminary data.</text>
</comment>
<dbReference type="Proteomes" id="UP000315783">
    <property type="component" value="Unassembled WGS sequence"/>
</dbReference>
<protein>
    <submittedName>
        <fullName evidence="1">Uncharacterized protein</fullName>
    </submittedName>
</protein>
<organism evidence="1 2">
    <name type="scientific">Cordyceps javanica</name>
    <dbReference type="NCBI Taxonomy" id="43265"/>
    <lineage>
        <taxon>Eukaryota</taxon>
        <taxon>Fungi</taxon>
        <taxon>Dikarya</taxon>
        <taxon>Ascomycota</taxon>
        <taxon>Pezizomycotina</taxon>
        <taxon>Sordariomycetes</taxon>
        <taxon>Hypocreomycetidae</taxon>
        <taxon>Hypocreales</taxon>
        <taxon>Cordycipitaceae</taxon>
        <taxon>Cordyceps</taxon>
    </lineage>
</organism>
<gene>
    <name evidence="1" type="ORF">IF1G_07992</name>
</gene>
<dbReference type="AlphaFoldDB" id="A0A545UVB7"/>
<evidence type="ECO:0000313" key="2">
    <source>
        <dbReference type="Proteomes" id="UP000315783"/>
    </source>
</evidence>
<name>A0A545UVB7_9HYPO</name>
<dbReference type="EMBL" id="SPUK01000012">
    <property type="protein sequence ID" value="TQV93414.1"/>
    <property type="molecule type" value="Genomic_DNA"/>
</dbReference>
<accession>A0A545UVB7</accession>
<proteinExistence type="predicted"/>
<evidence type="ECO:0000313" key="1">
    <source>
        <dbReference type="EMBL" id="TQV93414.1"/>
    </source>
</evidence>